<accession>B9MQS2</accession>
<dbReference type="STRING" id="521460.Athe_0921"/>
<evidence type="ECO:0000313" key="2">
    <source>
        <dbReference type="Proteomes" id="UP000007723"/>
    </source>
</evidence>
<dbReference type="Proteomes" id="UP000007723">
    <property type="component" value="Chromosome"/>
</dbReference>
<sequence>MLPYEKNVYVLKVDSWMTSEQYIKYKESLRINENLIENKNYATQFKEQTTKYSIGTSGLTRDQIMSIAYQYNNYKWYCSKQNYDGSKAANPNLWRRPGYVQVIHRARSKSDVESSYGAYKCPFVSN</sequence>
<reference evidence="2" key="1">
    <citation type="submission" date="2009-01" db="EMBL/GenBank/DDBJ databases">
        <title>Complete sequence of chromosome of Anaerocellum thermophilum DSM 6725.</title>
        <authorList>
            <person name="Lucas S."/>
            <person name="Copeland A."/>
            <person name="Lapidus A."/>
            <person name="Glavina del Rio T."/>
            <person name="Tice H."/>
            <person name="Bruce D."/>
            <person name="Goodwin L."/>
            <person name="Pitluck S."/>
            <person name="Sims D."/>
            <person name="Meincke L."/>
            <person name="Brettin T."/>
            <person name="Detter J.C."/>
            <person name="Han C."/>
            <person name="Larimer F."/>
            <person name="Land M."/>
            <person name="Hauser L."/>
            <person name="Kyrpides N."/>
            <person name="Ovchinnikova G."/>
            <person name="Kataeva I."/>
            <person name="Adams M.W.W."/>
        </authorList>
    </citation>
    <scope>NUCLEOTIDE SEQUENCE [LARGE SCALE GENOMIC DNA]</scope>
    <source>
        <strain evidence="2">ATCC BAA-1888 / DSM 6725 / Z-1320</strain>
    </source>
</reference>
<dbReference type="HOGENOM" id="CLU_1977463_0_0_9"/>
<dbReference type="EMBL" id="CP001393">
    <property type="protein sequence ID" value="ACM60026.1"/>
    <property type="molecule type" value="Genomic_DNA"/>
</dbReference>
<dbReference type="AlphaFoldDB" id="B9MQS2"/>
<name>B9MQS2_CALBD</name>
<protein>
    <submittedName>
        <fullName evidence="1">Uncharacterized protein</fullName>
    </submittedName>
</protein>
<dbReference type="KEGG" id="ate:Athe_0921"/>
<organism evidence="1 2">
    <name type="scientific">Caldicellulosiruptor bescii (strain ATCC BAA-1888 / DSM 6725 / KCTC 15123 / Z-1320)</name>
    <name type="common">Anaerocellum thermophilum</name>
    <dbReference type="NCBI Taxonomy" id="521460"/>
    <lineage>
        <taxon>Bacteria</taxon>
        <taxon>Bacillati</taxon>
        <taxon>Bacillota</taxon>
        <taxon>Bacillota incertae sedis</taxon>
        <taxon>Caldicellulosiruptorales</taxon>
        <taxon>Caldicellulosiruptoraceae</taxon>
        <taxon>Caldicellulosiruptor</taxon>
    </lineage>
</organism>
<gene>
    <name evidence="1" type="ordered locus">Athe_0921</name>
</gene>
<proteinExistence type="predicted"/>
<evidence type="ECO:0000313" key="1">
    <source>
        <dbReference type="EMBL" id="ACM60026.1"/>
    </source>
</evidence>